<dbReference type="EnsemblMetazoa" id="SSS_2924s_mrna">
    <property type="protein sequence ID" value="KAF7495449.1"/>
    <property type="gene ID" value="SSS_2924"/>
</dbReference>
<evidence type="ECO:0000313" key="3">
    <source>
        <dbReference type="Proteomes" id="UP000070412"/>
    </source>
</evidence>
<gene>
    <name evidence="1" type="ORF">SSS_2924</name>
</gene>
<evidence type="ECO:0000313" key="1">
    <source>
        <dbReference type="EMBL" id="KAF7495449.1"/>
    </source>
</evidence>
<accession>A0A834VHE9</accession>
<dbReference type="Proteomes" id="UP000070412">
    <property type="component" value="Unassembled WGS sequence"/>
</dbReference>
<name>A0A834VHE9_SARSC</name>
<protein>
    <submittedName>
        <fullName evidence="1 2">Uncharacterized protein</fullName>
    </submittedName>
</protein>
<reference evidence="3" key="1">
    <citation type="journal article" date="2020" name="PLoS Negl. Trop. Dis.">
        <title>High-quality nuclear genome for Sarcoptes scabiei-A critical resource for a neglected parasite.</title>
        <authorList>
            <person name="Korhonen P.K."/>
            <person name="Gasser R.B."/>
            <person name="Ma G."/>
            <person name="Wang T."/>
            <person name="Stroehlein A.J."/>
            <person name="Young N.D."/>
            <person name="Ang C.S."/>
            <person name="Fernando D.D."/>
            <person name="Lu H.C."/>
            <person name="Taylor S."/>
            <person name="Reynolds S.L."/>
            <person name="Mofiz E."/>
            <person name="Najaraj S.H."/>
            <person name="Gowda H."/>
            <person name="Madugundu A."/>
            <person name="Renuse S."/>
            <person name="Holt D."/>
            <person name="Pandey A."/>
            <person name="Papenfuss A.T."/>
            <person name="Fischer K."/>
        </authorList>
    </citation>
    <scope>NUCLEOTIDE SEQUENCE [LARGE SCALE GENOMIC DNA]</scope>
</reference>
<organism evidence="1">
    <name type="scientific">Sarcoptes scabiei</name>
    <name type="common">Itch mite</name>
    <name type="synonym">Acarus scabiei</name>
    <dbReference type="NCBI Taxonomy" id="52283"/>
    <lineage>
        <taxon>Eukaryota</taxon>
        <taxon>Metazoa</taxon>
        <taxon>Ecdysozoa</taxon>
        <taxon>Arthropoda</taxon>
        <taxon>Chelicerata</taxon>
        <taxon>Arachnida</taxon>
        <taxon>Acari</taxon>
        <taxon>Acariformes</taxon>
        <taxon>Sarcoptiformes</taxon>
        <taxon>Astigmata</taxon>
        <taxon>Psoroptidia</taxon>
        <taxon>Sarcoptoidea</taxon>
        <taxon>Sarcoptidae</taxon>
        <taxon>Sarcoptinae</taxon>
        <taxon>Sarcoptes</taxon>
    </lineage>
</organism>
<dbReference type="AlphaFoldDB" id="A0A834VHE9"/>
<evidence type="ECO:0000313" key="2">
    <source>
        <dbReference type="EnsemblMetazoa" id="KAF7495449.1"/>
    </source>
</evidence>
<dbReference type="EMBL" id="WVUK01000048">
    <property type="protein sequence ID" value="KAF7495449.1"/>
    <property type="molecule type" value="Genomic_DNA"/>
</dbReference>
<sequence>MIFSRSSFSLTESMKRCAACKRQFTSMPILTIILLSSMHLVTIIFCDTLIDNESKSFESFGIGPTTSASIRNEPSILFKRSNELMPLREAKSELSHFNRNRLDVKNNFVSGPYEQDEADWSDSFEKRSRFNSFMPMRGRKSDPIDSIRSRQSRNFEDSSDRLNEFYGSISRRLPFFYQLFSSFTRPNIDYSDSMEQKRAKGLAFFGSRGKRSFNLN</sequence>
<reference evidence="1" key="2">
    <citation type="submission" date="2020-01" db="EMBL/GenBank/DDBJ databases">
        <authorList>
            <person name="Korhonen P.K.K."/>
            <person name="Guangxu M.G."/>
            <person name="Wang T.W."/>
            <person name="Stroehlein A.J.S."/>
            <person name="Young N.D."/>
            <person name="Ang C.-S.A."/>
            <person name="Fernando D.W.F."/>
            <person name="Lu H.L."/>
            <person name="Taylor S.T."/>
            <person name="Ehtesham M.E.M."/>
            <person name="Najaraj S.H.N."/>
            <person name="Harsha G.H.G."/>
            <person name="Madugundu A.M."/>
            <person name="Renuse S.R."/>
            <person name="Holt D.H."/>
            <person name="Pandey A.P."/>
            <person name="Papenfuss A.P."/>
            <person name="Gasser R.B.G."/>
            <person name="Fischer K.F."/>
        </authorList>
    </citation>
    <scope>NUCLEOTIDE SEQUENCE</scope>
    <source>
        <strain evidence="1">SSS_KF_BRIS2020</strain>
    </source>
</reference>
<reference evidence="2" key="3">
    <citation type="submission" date="2022-06" db="UniProtKB">
        <authorList>
            <consortium name="EnsemblMetazoa"/>
        </authorList>
    </citation>
    <scope>IDENTIFICATION</scope>
</reference>
<keyword evidence="3" id="KW-1185">Reference proteome</keyword>
<proteinExistence type="predicted"/>